<dbReference type="AlphaFoldDB" id="A0A437MF01"/>
<protein>
    <submittedName>
        <fullName evidence="2">Uncharacterized protein</fullName>
    </submittedName>
</protein>
<accession>A0A437MF01</accession>
<feature type="compositionally biased region" description="Basic and acidic residues" evidence="1">
    <location>
        <begin position="262"/>
        <end position="273"/>
    </location>
</feature>
<dbReference type="Proteomes" id="UP000282957">
    <property type="component" value="Unassembled WGS sequence"/>
</dbReference>
<dbReference type="RefSeq" id="WP_127788161.1">
    <property type="nucleotide sequence ID" value="NZ_SACL01000004.1"/>
</dbReference>
<name>A0A437MF01_9PROT</name>
<organism evidence="2 3">
    <name type="scientific">Rhodovarius crocodyli</name>
    <dbReference type="NCBI Taxonomy" id="1979269"/>
    <lineage>
        <taxon>Bacteria</taxon>
        <taxon>Pseudomonadati</taxon>
        <taxon>Pseudomonadota</taxon>
        <taxon>Alphaproteobacteria</taxon>
        <taxon>Acetobacterales</taxon>
        <taxon>Roseomonadaceae</taxon>
        <taxon>Rhodovarius</taxon>
    </lineage>
</organism>
<gene>
    <name evidence="2" type="ORF">EOD42_14030</name>
</gene>
<sequence>MSQLSEAQIEQRREAAKARWSRYGRQAQHAAIAGAIGAGVAGLAFRRPRPALLGAALTAAIPAGRFLAREISGDPDLEGATLSDKQTASVLRDFGARTMRERLIVRDRSGRVTMDNLGGKESVAAITLLDVVRGESRRPDSSAWHNHPHPALPSATDLLFGQRGVVVQPDGSTARFKWVGGDVYRDGLGELSDVASEVLKLSGEAQGALREKAVKDWSPAEVGQYAQRWSKHLEGLKRRKLIELEIRPSALSKRQAGQPLSDAERNQRVEAARARWANASTRGDGEAAPKKPWSGERLGLARGMKVQASTTLAPTWRHNYDGSEWGHDAPPAQDGGRMYQALSRRPQVPDGMKTEDFVALGRWASATSRDMRDRIVAEGVDGDRARKKLSTIPASRRNDAEAIKMAFNHARMLALHDIGLIRVKDFKLTPEAKEKLQGLEPFMWRARRQISNPLREQHAETWASIRRQYGEAFADGRTHRVATRGAAAGETKRRFERHSTLVKEAPADWWAGSGLIVPVGWEA</sequence>
<keyword evidence="3" id="KW-1185">Reference proteome</keyword>
<dbReference type="EMBL" id="SACL01000004">
    <property type="protein sequence ID" value="RVT96228.1"/>
    <property type="molecule type" value="Genomic_DNA"/>
</dbReference>
<evidence type="ECO:0000313" key="2">
    <source>
        <dbReference type="EMBL" id="RVT96228.1"/>
    </source>
</evidence>
<comment type="caution">
    <text evidence="2">The sequence shown here is derived from an EMBL/GenBank/DDBJ whole genome shotgun (WGS) entry which is preliminary data.</text>
</comment>
<proteinExistence type="predicted"/>
<feature type="region of interest" description="Disordered" evidence="1">
    <location>
        <begin position="252"/>
        <end position="294"/>
    </location>
</feature>
<evidence type="ECO:0000313" key="3">
    <source>
        <dbReference type="Proteomes" id="UP000282957"/>
    </source>
</evidence>
<evidence type="ECO:0000256" key="1">
    <source>
        <dbReference type="SAM" id="MobiDB-lite"/>
    </source>
</evidence>
<reference evidence="2 3" key="1">
    <citation type="submission" date="2019-01" db="EMBL/GenBank/DDBJ databases">
        <authorList>
            <person name="Chen W.-M."/>
        </authorList>
    </citation>
    <scope>NUCLEOTIDE SEQUENCE [LARGE SCALE GENOMIC DNA]</scope>
    <source>
        <strain evidence="2 3">CCP-6</strain>
    </source>
</reference>